<name>A0ABV8ZBH1_9FLAO</name>
<keyword evidence="2" id="KW-1185">Reference proteome</keyword>
<protein>
    <submittedName>
        <fullName evidence="1">Gliding motility-associated C-terminal domain-containing protein</fullName>
    </submittedName>
</protein>
<dbReference type="RefSeq" id="WP_379795606.1">
    <property type="nucleotide sequence ID" value="NZ_JBHSFY010000002.1"/>
</dbReference>
<dbReference type="Pfam" id="PF13585">
    <property type="entry name" value="CHU_C"/>
    <property type="match status" value="1"/>
</dbReference>
<proteinExistence type="predicted"/>
<dbReference type="Proteomes" id="UP001596003">
    <property type="component" value="Unassembled WGS sequence"/>
</dbReference>
<accession>A0ABV8ZBH1</accession>
<sequence>MKNSKSIYITTTVISFLIGWDGYAQFLNNGDFKVNKNTMVSIYFDYKNTSVGNFINDGDVHIFENWDNDGIVSYTNSENGKTNFRGTTEQIIEGAKPSDFQNVVFENAASAVPFHLSATLTVGKLAEFNKGIINADDYGGLVVFKEDAFHTKVGNQSFVDGKTENNVDQPFEFPVGDALFFRPAFYESASSAGTAYTSQYFFKNSGFLYPHTSKDESIITINNAEYWEIVQNLGTEKIVLSLTLSTTTTPSIFFDENPDTELAIVRWDDTAKKWVNDGGMLSDSATNQDYSKLLTAQVGGYGIFTMAIVKKTTPEPSDLIIYNAISPNGDNINDTFHIKGIDKYPDNTVEIYNRWGVKVYSADSYNESDIMFKGYSDGRATYKRGERLPTGTYFYTLKYNKSGKSIEAAGYLYVDNP</sequence>
<comment type="caution">
    <text evidence="1">The sequence shown here is derived from an EMBL/GenBank/DDBJ whole genome shotgun (WGS) entry which is preliminary data.</text>
</comment>
<dbReference type="EMBL" id="JBHSFY010000002">
    <property type="protein sequence ID" value="MFC4476349.1"/>
    <property type="molecule type" value="Genomic_DNA"/>
</dbReference>
<dbReference type="NCBIfam" id="TIGR04131">
    <property type="entry name" value="Bac_Flav_CTERM"/>
    <property type="match status" value="1"/>
</dbReference>
<dbReference type="InterPro" id="IPR026341">
    <property type="entry name" value="T9SS_type_B"/>
</dbReference>
<gene>
    <name evidence="1" type="ORF">ACFO3N_04670</name>
</gene>
<reference evidence="2" key="1">
    <citation type="journal article" date="2019" name="Int. J. Syst. Evol. Microbiol.">
        <title>The Global Catalogue of Microorganisms (GCM) 10K type strain sequencing project: providing services to taxonomists for standard genome sequencing and annotation.</title>
        <authorList>
            <consortium name="The Broad Institute Genomics Platform"/>
            <consortium name="The Broad Institute Genome Sequencing Center for Infectious Disease"/>
            <person name="Wu L."/>
            <person name="Ma J."/>
        </authorList>
    </citation>
    <scope>NUCLEOTIDE SEQUENCE [LARGE SCALE GENOMIC DNA]</scope>
    <source>
        <strain evidence="2">NBRC 103627</strain>
    </source>
</reference>
<evidence type="ECO:0000313" key="1">
    <source>
        <dbReference type="EMBL" id="MFC4476349.1"/>
    </source>
</evidence>
<evidence type="ECO:0000313" key="2">
    <source>
        <dbReference type="Proteomes" id="UP001596003"/>
    </source>
</evidence>
<organism evidence="1 2">
    <name type="scientific">Flavobacterium chungangensis</name>
    <dbReference type="NCBI Taxonomy" id="2708132"/>
    <lineage>
        <taxon>Bacteria</taxon>
        <taxon>Pseudomonadati</taxon>
        <taxon>Bacteroidota</taxon>
        <taxon>Flavobacteriia</taxon>
        <taxon>Flavobacteriales</taxon>
        <taxon>Flavobacteriaceae</taxon>
        <taxon>Flavobacterium</taxon>
    </lineage>
</organism>